<accession>A0ACC2EZF5</accession>
<evidence type="ECO:0000313" key="1">
    <source>
        <dbReference type="EMBL" id="KAJ7984483.1"/>
    </source>
</evidence>
<dbReference type="Proteomes" id="UP001157502">
    <property type="component" value="Chromosome 37"/>
</dbReference>
<reference evidence="1" key="1">
    <citation type="submission" date="2021-05" db="EMBL/GenBank/DDBJ databases">
        <authorList>
            <person name="Pan Q."/>
            <person name="Jouanno E."/>
            <person name="Zahm M."/>
            <person name="Klopp C."/>
            <person name="Cabau C."/>
            <person name="Louis A."/>
            <person name="Berthelot C."/>
            <person name="Parey E."/>
            <person name="Roest Crollius H."/>
            <person name="Montfort J."/>
            <person name="Robinson-Rechavi M."/>
            <person name="Bouchez O."/>
            <person name="Lampietro C."/>
            <person name="Lopez Roques C."/>
            <person name="Donnadieu C."/>
            <person name="Postlethwait J."/>
            <person name="Bobe J."/>
            <person name="Dillon D."/>
            <person name="Chandos A."/>
            <person name="von Hippel F."/>
            <person name="Guiguen Y."/>
        </authorList>
    </citation>
    <scope>NUCLEOTIDE SEQUENCE</scope>
    <source>
        <strain evidence="1">YG-Jan2019</strain>
    </source>
</reference>
<protein>
    <submittedName>
        <fullName evidence="1">Uncharacterized protein</fullName>
    </submittedName>
</protein>
<dbReference type="EMBL" id="CM055764">
    <property type="protein sequence ID" value="KAJ7984483.1"/>
    <property type="molecule type" value="Genomic_DNA"/>
</dbReference>
<organism evidence="1 2">
    <name type="scientific">Dallia pectoralis</name>
    <name type="common">Alaska blackfish</name>
    <dbReference type="NCBI Taxonomy" id="75939"/>
    <lineage>
        <taxon>Eukaryota</taxon>
        <taxon>Metazoa</taxon>
        <taxon>Chordata</taxon>
        <taxon>Craniata</taxon>
        <taxon>Vertebrata</taxon>
        <taxon>Euteleostomi</taxon>
        <taxon>Actinopterygii</taxon>
        <taxon>Neopterygii</taxon>
        <taxon>Teleostei</taxon>
        <taxon>Protacanthopterygii</taxon>
        <taxon>Esociformes</taxon>
        <taxon>Umbridae</taxon>
        <taxon>Dallia</taxon>
    </lineage>
</organism>
<name>A0ACC2EZF5_DALPE</name>
<gene>
    <name evidence="1" type="ORF">DPEC_G00355290</name>
</gene>
<evidence type="ECO:0000313" key="2">
    <source>
        <dbReference type="Proteomes" id="UP001157502"/>
    </source>
</evidence>
<proteinExistence type="predicted"/>
<sequence length="318" mass="34171">MAFWKLGFVLFMTVVLNEKDTSAQDCGLAPLNTRIVGGVNAPPGNWPWQVSMHFQGSHICGGTLINTEWVVTAAHCFSVVDTRGWILYMGRQNQTGTNPNEVSRTLSQVIRHPDFNNTLLNNDITLVQLSSPVTFTNYIRPICLPGNGSQFFNATSCWATGWGNIGKNIPLGSPQTLQEVMIPVIGNNQCTCQYKSATDGVITNKMMCAGQKNSGACQGDSGGPLACKMGSVWVQAGITSFGVPCAVGFPEVYTRVSQFNTWITDNIAGANLGLVTFSSSGTDPDSSFVCKSSSTSPAVHLQLPLLLLTLVFLTQMTT</sequence>
<comment type="caution">
    <text evidence="1">The sequence shown here is derived from an EMBL/GenBank/DDBJ whole genome shotgun (WGS) entry which is preliminary data.</text>
</comment>
<keyword evidence="2" id="KW-1185">Reference proteome</keyword>